<evidence type="ECO:0000256" key="7">
    <source>
        <dbReference type="ARBA" id="ARBA00023014"/>
    </source>
</evidence>
<accession>A0ABP9RW43</accession>
<dbReference type="Pfam" id="PF13183">
    <property type="entry name" value="Fer4_8"/>
    <property type="match status" value="1"/>
</dbReference>
<proteinExistence type="predicted"/>
<dbReference type="InterPro" id="IPR016164">
    <property type="entry name" value="FAD-linked_Oxase-like_C"/>
</dbReference>
<keyword evidence="6" id="KW-0408">Iron</keyword>
<evidence type="ECO:0000259" key="8">
    <source>
        <dbReference type="PROSITE" id="PS51379"/>
    </source>
</evidence>
<dbReference type="PROSITE" id="PS51379">
    <property type="entry name" value="4FE4S_FER_2"/>
    <property type="match status" value="1"/>
</dbReference>
<evidence type="ECO:0000256" key="3">
    <source>
        <dbReference type="ARBA" id="ARBA00022723"/>
    </source>
</evidence>
<comment type="cofactor">
    <cofactor evidence="1">
        <name>FAD</name>
        <dbReference type="ChEBI" id="CHEBI:57692"/>
    </cofactor>
</comment>
<dbReference type="Gene3D" id="3.30.70.2740">
    <property type="match status" value="1"/>
</dbReference>
<dbReference type="Pfam" id="PF01565">
    <property type="entry name" value="FAD_binding_4"/>
    <property type="match status" value="1"/>
</dbReference>
<evidence type="ECO:0000256" key="1">
    <source>
        <dbReference type="ARBA" id="ARBA00001974"/>
    </source>
</evidence>
<dbReference type="Gene3D" id="3.30.465.10">
    <property type="match status" value="1"/>
</dbReference>
<dbReference type="SUPFAM" id="SSF55103">
    <property type="entry name" value="FAD-linked oxidases, C-terminal domain"/>
    <property type="match status" value="1"/>
</dbReference>
<dbReference type="InterPro" id="IPR017896">
    <property type="entry name" value="4Fe4S_Fe-S-bd"/>
</dbReference>
<keyword evidence="11" id="KW-1185">Reference proteome</keyword>
<dbReference type="Gene3D" id="3.30.43.10">
    <property type="entry name" value="Uridine Diphospho-n-acetylenolpyruvylglucosamine Reductase, domain 2"/>
    <property type="match status" value="1"/>
</dbReference>
<dbReference type="PANTHER" id="PTHR11748">
    <property type="entry name" value="D-LACTATE DEHYDROGENASE"/>
    <property type="match status" value="1"/>
</dbReference>
<dbReference type="InterPro" id="IPR017900">
    <property type="entry name" value="4Fe4S_Fe_S_CS"/>
</dbReference>
<dbReference type="InterPro" id="IPR016167">
    <property type="entry name" value="FAD-bd_PCMH_sub1"/>
</dbReference>
<dbReference type="RefSeq" id="WP_345315531.1">
    <property type="nucleotide sequence ID" value="NZ_BAABLF010000005.1"/>
</dbReference>
<evidence type="ECO:0000256" key="5">
    <source>
        <dbReference type="ARBA" id="ARBA00023002"/>
    </source>
</evidence>
<feature type="domain" description="FAD-binding PCMH-type" evidence="9">
    <location>
        <begin position="48"/>
        <end position="278"/>
    </location>
</feature>
<dbReference type="InterPro" id="IPR009051">
    <property type="entry name" value="Helical_ferredxn"/>
</dbReference>
<dbReference type="PROSITE" id="PS00198">
    <property type="entry name" value="4FE4S_FER_1"/>
    <property type="match status" value="1"/>
</dbReference>
<dbReference type="EMBL" id="BAABLF010000005">
    <property type="protein sequence ID" value="GAA5187636.1"/>
    <property type="molecule type" value="Genomic_DNA"/>
</dbReference>
<dbReference type="InterPro" id="IPR004113">
    <property type="entry name" value="FAD-bd_oxidored_4_C"/>
</dbReference>
<dbReference type="Pfam" id="PF02913">
    <property type="entry name" value="FAD-oxidase_C"/>
    <property type="match status" value="1"/>
</dbReference>
<reference evidence="11" key="1">
    <citation type="journal article" date="2019" name="Int. J. Syst. Evol. Microbiol.">
        <title>The Global Catalogue of Microorganisms (GCM) 10K type strain sequencing project: providing services to taxonomists for standard genome sequencing and annotation.</title>
        <authorList>
            <consortium name="The Broad Institute Genomics Platform"/>
            <consortium name="The Broad Institute Genome Sequencing Center for Infectious Disease"/>
            <person name="Wu L."/>
            <person name="Ma J."/>
        </authorList>
    </citation>
    <scope>NUCLEOTIDE SEQUENCE [LARGE SCALE GENOMIC DNA]</scope>
    <source>
        <strain evidence="11">JCM 18720</strain>
    </source>
</reference>
<dbReference type="InterPro" id="IPR016169">
    <property type="entry name" value="FAD-bd_PCMH_sub2"/>
</dbReference>
<name>A0ABP9RW43_9GAMM</name>
<dbReference type="Proteomes" id="UP001501600">
    <property type="component" value="Unassembled WGS sequence"/>
</dbReference>
<keyword evidence="3" id="KW-0479">Metal-binding</keyword>
<dbReference type="PROSITE" id="PS51387">
    <property type="entry name" value="FAD_PCMH"/>
    <property type="match status" value="1"/>
</dbReference>
<keyword evidence="4" id="KW-0274">FAD</keyword>
<evidence type="ECO:0000313" key="11">
    <source>
        <dbReference type="Proteomes" id="UP001501600"/>
    </source>
</evidence>
<organism evidence="10 11">
    <name type="scientific">Ferrimonas gelatinilytica</name>
    <dbReference type="NCBI Taxonomy" id="1255257"/>
    <lineage>
        <taxon>Bacteria</taxon>
        <taxon>Pseudomonadati</taxon>
        <taxon>Pseudomonadota</taxon>
        <taxon>Gammaproteobacteria</taxon>
        <taxon>Alteromonadales</taxon>
        <taxon>Ferrimonadaceae</taxon>
        <taxon>Ferrimonas</taxon>
    </lineage>
</organism>
<evidence type="ECO:0000259" key="9">
    <source>
        <dbReference type="PROSITE" id="PS51387"/>
    </source>
</evidence>
<dbReference type="PANTHER" id="PTHR11748:SF119">
    <property type="entry name" value="D-2-HYDROXYGLUTARATE DEHYDROGENASE"/>
    <property type="match status" value="1"/>
</dbReference>
<keyword evidence="7" id="KW-0411">Iron-sulfur</keyword>
<keyword evidence="2" id="KW-0285">Flavoprotein</keyword>
<dbReference type="SUPFAM" id="SSF56176">
    <property type="entry name" value="FAD-binding/transporter-associated domain-like"/>
    <property type="match status" value="1"/>
</dbReference>
<evidence type="ECO:0000256" key="2">
    <source>
        <dbReference type="ARBA" id="ARBA00022630"/>
    </source>
</evidence>
<dbReference type="Gene3D" id="1.10.1060.10">
    <property type="entry name" value="Alpha-helical ferredoxin"/>
    <property type="match status" value="1"/>
</dbReference>
<comment type="caution">
    <text evidence="10">The sequence shown here is derived from an EMBL/GenBank/DDBJ whole genome shotgun (WGS) entry which is preliminary data.</text>
</comment>
<sequence length="1018" mass="112121">MLPALDPRATLDPLYQGYLTALKGAGFQGEIETRYGHRLAYATDNSIYQLLPQAVLCPRSIEELQIALRLASNEEYVGITFSARGGGTGTNGQSLNRGIIVDTARHLTRVLEVDSASRTARVQCGVIKDALNDELRPHGLFFSPDLSTSNRATLGGMINTDASGAGSLVYGKTSDHVHSVTAILDDGSRIETGPWDAEQRAQLRGRAAQLAELVVALCREQEAAIESRFPKLNRFLTGYDLKHCYDPQRDVVDLTRLLCGSEGTLAFIVEATLDLDPIPAQRVLVNLQYDSFDAALRHAPTLVAAEATVVETIDSTVLNLAREDIIWHQVADLVAPDDDAAQARFAGINMVEFSGAAAQVTARLEALLARLGAGHPGVLGYKVCRDAASIGRVYAMRKKAVGLLANTKGARKPLAFAEDTAVPPETLADFIAEFRAMLDAEGLSYGMFGHVDAGVLHVRPALDLCDPADEQLLLSLSDRVAKLTERYGGLMWGEHGRGIRSKYGPDVFGPLFETLRHIKGAFDPHNKLNPGKICTPMDSDASLLPLDSVTRGSFNRTISPLSREQYERALRCNGNGLCFNYQSSTPMCPSFKASGDRVESPKGRAELMRAWLRLLAREGVDLSSYPPKPASLWQRWRNSRDGAADFSHEVYAGMQSCLACKACSGACPVKVDIPTLRAEFLHHYYGRYLRPMKDYLVARLEDTLPLQARFAGLFNLLTQNPVSRYLVKTLLGYVDTPALSVPTLRARLGRSQPATMTELEQQLADMSDQQRADAVLLVQDPFNSHYDAAVVEQGLRLLRLLGFTPLLVPYLKNGKPEHIKGFLDRFRQTAAGTADALNRLARYQVPMVGLDPALVLTYQDEYVEALGAEQVRFQVQMLPPFLLSQRHRWRQQACGRGHYRLMGHCTESSVRPQGGQEWQQLFAHFGLTLDLVSVGCCGMAGTYGHESVNLTRSRALYQMHWQAEIESDAPEALVSGYSCRSQVKRIAHQRLRHPLQALLQQLEGVNLALDETTRSRTG</sequence>
<protein>
    <submittedName>
        <fullName evidence="10">FAD-binding and (Fe-S)-binding domain-containing protein</fullName>
    </submittedName>
</protein>
<dbReference type="InterPro" id="IPR036318">
    <property type="entry name" value="FAD-bd_PCMH-like_sf"/>
</dbReference>
<dbReference type="InterPro" id="IPR006094">
    <property type="entry name" value="Oxid_FAD_bind_N"/>
</dbReference>
<keyword evidence="5" id="KW-0560">Oxidoreductase</keyword>
<evidence type="ECO:0000313" key="10">
    <source>
        <dbReference type="EMBL" id="GAA5187636.1"/>
    </source>
</evidence>
<evidence type="ECO:0000256" key="6">
    <source>
        <dbReference type="ARBA" id="ARBA00023004"/>
    </source>
</evidence>
<gene>
    <name evidence="10" type="ORF">GCM10025772_05680</name>
</gene>
<dbReference type="SUPFAM" id="SSF46548">
    <property type="entry name" value="alpha-helical ferredoxin"/>
    <property type="match status" value="1"/>
</dbReference>
<feature type="domain" description="4Fe-4S ferredoxin-type" evidence="8">
    <location>
        <begin position="648"/>
        <end position="679"/>
    </location>
</feature>
<dbReference type="InterPro" id="IPR016166">
    <property type="entry name" value="FAD-bd_PCMH"/>
</dbReference>
<evidence type="ECO:0000256" key="4">
    <source>
        <dbReference type="ARBA" id="ARBA00022827"/>
    </source>
</evidence>